<evidence type="ECO:0000313" key="2">
    <source>
        <dbReference type="Proteomes" id="UP000613512"/>
    </source>
</evidence>
<dbReference type="Pfam" id="PF08905">
    <property type="entry name" value="DUF1850"/>
    <property type="match status" value="1"/>
</dbReference>
<evidence type="ECO:0008006" key="3">
    <source>
        <dbReference type="Google" id="ProtNLM"/>
    </source>
</evidence>
<dbReference type="AlphaFoldDB" id="A0A916RNR1"/>
<name>A0A916RNR1_9BACI</name>
<reference evidence="1" key="2">
    <citation type="submission" date="2020-09" db="EMBL/GenBank/DDBJ databases">
        <authorList>
            <person name="Sun Q."/>
            <person name="Zhou Y."/>
        </authorList>
    </citation>
    <scope>NUCLEOTIDE SEQUENCE</scope>
    <source>
        <strain evidence="1">CGMCC 1.12408</strain>
    </source>
</reference>
<sequence length="176" mass="20659">MKKMFTKRMILSILLLFVLSIIIFFPFRTALVFYKQNTSQIVAYLPIEEGNSFQIIFTHSIHLTDVVEEYEVLSDHSIKQNEIIYEHYGIGMPANDADGGTLVYEDGKIHIKDMNRVFPYINLRNAKEVPKYRLVWGETLEHIAWFKDYFEPGARFTVKIDNLSLWQILKGVKIHE</sequence>
<gene>
    <name evidence="1" type="ORF">GCM10008025_03920</name>
</gene>
<protein>
    <recommendedName>
        <fullName evidence="3">DUF1850 domain-containing protein</fullName>
    </recommendedName>
</protein>
<keyword evidence="2" id="KW-1185">Reference proteome</keyword>
<organism evidence="1 2">
    <name type="scientific">Ornithinibacillus halotolerans</name>
    <dbReference type="NCBI Taxonomy" id="1274357"/>
    <lineage>
        <taxon>Bacteria</taxon>
        <taxon>Bacillati</taxon>
        <taxon>Bacillota</taxon>
        <taxon>Bacilli</taxon>
        <taxon>Bacillales</taxon>
        <taxon>Bacillaceae</taxon>
        <taxon>Ornithinibacillus</taxon>
    </lineage>
</organism>
<dbReference type="EMBL" id="BMEY01000002">
    <property type="protein sequence ID" value="GGA63268.1"/>
    <property type="molecule type" value="Genomic_DNA"/>
</dbReference>
<accession>A0A916RNR1</accession>
<dbReference type="InterPro" id="IPR015001">
    <property type="entry name" value="DUF1850"/>
</dbReference>
<reference evidence="1" key="1">
    <citation type="journal article" date="2014" name="Int. J. Syst. Evol. Microbiol.">
        <title>Complete genome sequence of Corynebacterium casei LMG S-19264T (=DSM 44701T), isolated from a smear-ripened cheese.</title>
        <authorList>
            <consortium name="US DOE Joint Genome Institute (JGI-PGF)"/>
            <person name="Walter F."/>
            <person name="Albersmeier A."/>
            <person name="Kalinowski J."/>
            <person name="Ruckert C."/>
        </authorList>
    </citation>
    <scope>NUCLEOTIDE SEQUENCE</scope>
    <source>
        <strain evidence="1">CGMCC 1.12408</strain>
    </source>
</reference>
<evidence type="ECO:0000313" key="1">
    <source>
        <dbReference type="EMBL" id="GGA63268.1"/>
    </source>
</evidence>
<dbReference type="Proteomes" id="UP000613512">
    <property type="component" value="Unassembled WGS sequence"/>
</dbReference>
<proteinExistence type="predicted"/>
<comment type="caution">
    <text evidence="1">The sequence shown here is derived from an EMBL/GenBank/DDBJ whole genome shotgun (WGS) entry which is preliminary data.</text>
</comment>